<keyword evidence="3" id="KW-1185">Reference proteome</keyword>
<evidence type="ECO:0000313" key="3">
    <source>
        <dbReference type="Proteomes" id="UP000053029"/>
    </source>
</evidence>
<proteinExistence type="predicted"/>
<accession>A0A0D2DBW3</accession>
<feature type="region of interest" description="Disordered" evidence="1">
    <location>
        <begin position="76"/>
        <end position="113"/>
    </location>
</feature>
<sequence length="113" mass="12625">MGLFDKLQASKGAPSSLDTTSPTTPPMHPSWGICPTDLVTELELYRLEQKYARRKNRTTFTTGAVYQDGEYFYTGAADSRSPTMSTNSTGNSNNTSTSNKRRTVLWVPPEQRR</sequence>
<protein>
    <submittedName>
        <fullName evidence="2">Uncharacterized protein</fullName>
    </submittedName>
</protein>
<feature type="compositionally biased region" description="Low complexity" evidence="1">
    <location>
        <begin position="83"/>
        <end position="98"/>
    </location>
</feature>
<dbReference type="HOGENOM" id="CLU_2133571_0_0_1"/>
<dbReference type="AlphaFoldDB" id="A0A0D2DBW3"/>
<evidence type="ECO:0000256" key="1">
    <source>
        <dbReference type="SAM" id="MobiDB-lite"/>
    </source>
</evidence>
<feature type="region of interest" description="Disordered" evidence="1">
    <location>
        <begin position="1"/>
        <end position="32"/>
    </location>
</feature>
<dbReference type="VEuPathDB" id="FungiDB:Z517_11852"/>
<reference evidence="2 3" key="1">
    <citation type="submission" date="2015-01" db="EMBL/GenBank/DDBJ databases">
        <title>The Genome Sequence of Fonsecaea pedrosoi CBS 271.37.</title>
        <authorList>
            <consortium name="The Broad Institute Genomics Platform"/>
            <person name="Cuomo C."/>
            <person name="de Hoog S."/>
            <person name="Gorbushina A."/>
            <person name="Stielow B."/>
            <person name="Teixiera M."/>
            <person name="Abouelleil A."/>
            <person name="Chapman S.B."/>
            <person name="Priest M."/>
            <person name="Young S.K."/>
            <person name="Wortman J."/>
            <person name="Nusbaum C."/>
            <person name="Birren B."/>
        </authorList>
    </citation>
    <scope>NUCLEOTIDE SEQUENCE [LARGE SCALE GENOMIC DNA]</scope>
    <source>
        <strain evidence="2 3">CBS 271.37</strain>
    </source>
</reference>
<dbReference type="Proteomes" id="UP000053029">
    <property type="component" value="Unassembled WGS sequence"/>
</dbReference>
<dbReference type="GeneID" id="25311342"/>
<name>A0A0D2DBW3_9EURO</name>
<dbReference type="OrthoDB" id="5285218at2759"/>
<dbReference type="RefSeq" id="XP_013278889.1">
    <property type="nucleotide sequence ID" value="XM_013423435.1"/>
</dbReference>
<gene>
    <name evidence="2" type="ORF">Z517_11852</name>
</gene>
<organism evidence="2 3">
    <name type="scientific">Fonsecaea pedrosoi CBS 271.37</name>
    <dbReference type="NCBI Taxonomy" id="1442368"/>
    <lineage>
        <taxon>Eukaryota</taxon>
        <taxon>Fungi</taxon>
        <taxon>Dikarya</taxon>
        <taxon>Ascomycota</taxon>
        <taxon>Pezizomycotina</taxon>
        <taxon>Eurotiomycetes</taxon>
        <taxon>Chaetothyriomycetidae</taxon>
        <taxon>Chaetothyriales</taxon>
        <taxon>Herpotrichiellaceae</taxon>
        <taxon>Fonsecaea</taxon>
    </lineage>
</organism>
<evidence type="ECO:0000313" key="2">
    <source>
        <dbReference type="EMBL" id="KIW75081.1"/>
    </source>
</evidence>
<dbReference type="EMBL" id="KN846976">
    <property type="protein sequence ID" value="KIW75081.1"/>
    <property type="molecule type" value="Genomic_DNA"/>
</dbReference>